<proteinExistence type="predicted"/>
<feature type="transmembrane region" description="Helical" evidence="1">
    <location>
        <begin position="34"/>
        <end position="50"/>
    </location>
</feature>
<organism evidence="3 4">
    <name type="scientific">Basidiobolus ranarum</name>
    <dbReference type="NCBI Taxonomy" id="34480"/>
    <lineage>
        <taxon>Eukaryota</taxon>
        <taxon>Fungi</taxon>
        <taxon>Fungi incertae sedis</taxon>
        <taxon>Zoopagomycota</taxon>
        <taxon>Entomophthoromycotina</taxon>
        <taxon>Basidiobolomycetes</taxon>
        <taxon>Basidiobolales</taxon>
        <taxon>Basidiobolaceae</taxon>
        <taxon>Basidiobolus</taxon>
    </lineage>
</organism>
<keyword evidence="4" id="KW-1185">Reference proteome</keyword>
<feature type="transmembrane region" description="Helical" evidence="1">
    <location>
        <begin position="62"/>
        <end position="80"/>
    </location>
</feature>
<dbReference type="NCBIfam" id="NF037970">
    <property type="entry name" value="vanZ_1"/>
    <property type="match status" value="1"/>
</dbReference>
<feature type="domain" description="VanZ-like" evidence="2">
    <location>
        <begin position="31"/>
        <end position="103"/>
    </location>
</feature>
<sequence>MRFIWSIAIVIWCLLLAFLGFAPGLEIAINDKVLHFFGFGILTLLIYFFLDCRVLLQNVIRTAIIAFILSLTSEFIQGLLPYKEFDGFDICANLLGSSTFLGISATIDYHLRSRQQHRSWTELNKILEEEPLEEV</sequence>
<reference evidence="3 4" key="1">
    <citation type="submission" date="2023-04" db="EMBL/GenBank/DDBJ databases">
        <title>Genome of Basidiobolus ranarum AG-B5.</title>
        <authorList>
            <person name="Stajich J.E."/>
            <person name="Carter-House D."/>
            <person name="Gryganskyi A."/>
        </authorList>
    </citation>
    <scope>NUCLEOTIDE SEQUENCE [LARGE SCALE GENOMIC DNA]</scope>
    <source>
        <strain evidence="3 4">AG-B5</strain>
    </source>
</reference>
<dbReference type="PANTHER" id="PTHR28008">
    <property type="entry name" value="DOMAIN PROTEIN, PUTATIVE (AFU_ORTHOLOGUE AFUA_3G10980)-RELATED"/>
    <property type="match status" value="1"/>
</dbReference>
<evidence type="ECO:0000256" key="1">
    <source>
        <dbReference type="SAM" id="Phobius"/>
    </source>
</evidence>
<accession>A0ABR2WQW2</accession>
<dbReference type="InterPro" id="IPR006976">
    <property type="entry name" value="VanZ-like"/>
</dbReference>
<gene>
    <name evidence="3" type="ORF">K7432_009031</name>
</gene>
<dbReference type="EMBL" id="JASJQH010000533">
    <property type="protein sequence ID" value="KAK9763910.1"/>
    <property type="molecule type" value="Genomic_DNA"/>
</dbReference>
<dbReference type="Pfam" id="PF04892">
    <property type="entry name" value="VanZ"/>
    <property type="match status" value="1"/>
</dbReference>
<dbReference type="Proteomes" id="UP001479436">
    <property type="component" value="Unassembled WGS sequence"/>
</dbReference>
<evidence type="ECO:0000313" key="4">
    <source>
        <dbReference type="Proteomes" id="UP001479436"/>
    </source>
</evidence>
<evidence type="ECO:0000259" key="2">
    <source>
        <dbReference type="Pfam" id="PF04892"/>
    </source>
</evidence>
<comment type="caution">
    <text evidence="3">The sequence shown here is derived from an EMBL/GenBank/DDBJ whole genome shotgun (WGS) entry which is preliminary data.</text>
</comment>
<protein>
    <recommendedName>
        <fullName evidence="2">VanZ-like domain-containing protein</fullName>
    </recommendedName>
</protein>
<keyword evidence="1" id="KW-0472">Membrane</keyword>
<keyword evidence="1" id="KW-0812">Transmembrane</keyword>
<evidence type="ECO:0000313" key="3">
    <source>
        <dbReference type="EMBL" id="KAK9763910.1"/>
    </source>
</evidence>
<dbReference type="PANTHER" id="PTHR28008:SF1">
    <property type="entry name" value="DOMAIN PROTEIN, PUTATIVE (AFU_ORTHOLOGUE AFUA_3G10980)-RELATED"/>
    <property type="match status" value="1"/>
</dbReference>
<name>A0ABR2WQW2_9FUNG</name>
<keyword evidence="1" id="KW-1133">Transmembrane helix</keyword>